<dbReference type="PANTHER" id="PTHR12136">
    <property type="entry name" value="ENHANCED DISEASE RESISTANCE-RELATED"/>
    <property type="match status" value="1"/>
</dbReference>
<protein>
    <recommendedName>
        <fullName evidence="2">START domain-containing protein</fullName>
    </recommendedName>
</protein>
<dbReference type="GO" id="GO:0008289">
    <property type="term" value="F:lipid binding"/>
    <property type="evidence" value="ECO:0007669"/>
    <property type="project" value="InterPro"/>
</dbReference>
<dbReference type="PANTHER" id="PTHR12136:SF47">
    <property type="entry name" value="ENHANCED DISEASE RESISTANCE PROTEIN (DUF1336)"/>
    <property type="match status" value="1"/>
</dbReference>
<name>A0A5N5MCM4_9ROSI</name>
<reference evidence="4" key="1">
    <citation type="journal article" date="2019" name="Gigascience">
        <title>De novo genome assembly of the endangered Acer yangbiense, a plant species with extremely small populations endemic to Yunnan Province, China.</title>
        <authorList>
            <person name="Yang J."/>
            <person name="Wariss H.M."/>
            <person name="Tao L."/>
            <person name="Zhang R."/>
            <person name="Yun Q."/>
            <person name="Hollingsworth P."/>
            <person name="Dao Z."/>
            <person name="Luo G."/>
            <person name="Guo H."/>
            <person name="Ma Y."/>
            <person name="Sun W."/>
        </authorList>
    </citation>
    <scope>NUCLEOTIDE SEQUENCE [LARGE SCALE GENOMIC DNA]</scope>
    <source>
        <strain evidence="4">cv. br00</strain>
    </source>
</reference>
<comment type="caution">
    <text evidence="3">The sequence shown here is derived from an EMBL/GenBank/DDBJ whole genome shotgun (WGS) entry which is preliminary data.</text>
</comment>
<dbReference type="AlphaFoldDB" id="A0A5N5MCM4"/>
<dbReference type="InterPro" id="IPR002913">
    <property type="entry name" value="START_lipid-bd_dom"/>
</dbReference>
<evidence type="ECO:0000313" key="4">
    <source>
        <dbReference type="Proteomes" id="UP000326939"/>
    </source>
</evidence>
<organism evidence="3 4">
    <name type="scientific">Salix brachista</name>
    <dbReference type="NCBI Taxonomy" id="2182728"/>
    <lineage>
        <taxon>Eukaryota</taxon>
        <taxon>Viridiplantae</taxon>
        <taxon>Streptophyta</taxon>
        <taxon>Embryophyta</taxon>
        <taxon>Tracheophyta</taxon>
        <taxon>Spermatophyta</taxon>
        <taxon>Magnoliopsida</taxon>
        <taxon>eudicotyledons</taxon>
        <taxon>Gunneridae</taxon>
        <taxon>Pentapetalae</taxon>
        <taxon>rosids</taxon>
        <taxon>fabids</taxon>
        <taxon>Malpighiales</taxon>
        <taxon>Salicaceae</taxon>
        <taxon>Saliceae</taxon>
        <taxon>Salix</taxon>
    </lineage>
</organism>
<evidence type="ECO:0000313" key="3">
    <source>
        <dbReference type="EMBL" id="KAB5552818.1"/>
    </source>
</evidence>
<proteinExistence type="predicted"/>
<sequence>METTTLATKVKVERDGGSDGSSGSGSSSSGGDGGGEEREVYMYSGWVYHLGTNSIGLQYCHLRFMFIKGKYVEMYKRDPQEHPGIKPIRKGVIGPTLMVEELGRRKVNHGDVYIVRFYNRLDKTKKGEIACPTAGEAQKWMEAFNHGKQQAEFELSRGGSTRNKLNMEMEYASNMCIVLFKYFSLVESVYHWIINLEGHRPRVRRYAHGLKRLIRIGQGSLYGIDSEGLLGPETLLRQSSNLASNVRPDGYFDGEVGDAIEFHQWKCVRTVNGVRIFEDVSNSKSGKGVLVKAVTVIEASADTVFDVVLNLDRHQRYEWDVLTADLELLDSYDGHYDIVYGTCDSKCLSR</sequence>
<gene>
    <name evidence="3" type="ORF">DKX38_010129</name>
</gene>
<feature type="region of interest" description="Disordered" evidence="1">
    <location>
        <begin position="1"/>
        <end position="35"/>
    </location>
</feature>
<dbReference type="InterPro" id="IPR045096">
    <property type="entry name" value="EDR2-like"/>
</dbReference>
<evidence type="ECO:0000259" key="2">
    <source>
        <dbReference type="PROSITE" id="PS50848"/>
    </source>
</evidence>
<evidence type="ECO:0000256" key="1">
    <source>
        <dbReference type="SAM" id="MobiDB-lite"/>
    </source>
</evidence>
<feature type="compositionally biased region" description="Gly residues" evidence="1">
    <location>
        <begin position="18"/>
        <end position="33"/>
    </location>
</feature>
<dbReference type="Gene3D" id="3.30.530.20">
    <property type="match status" value="1"/>
</dbReference>
<keyword evidence="4" id="KW-1185">Reference proteome</keyword>
<dbReference type="SMART" id="SM00233">
    <property type="entry name" value="PH"/>
    <property type="match status" value="1"/>
</dbReference>
<dbReference type="EMBL" id="VDCV01000006">
    <property type="protein sequence ID" value="KAB5552818.1"/>
    <property type="molecule type" value="Genomic_DNA"/>
</dbReference>
<dbReference type="PROSITE" id="PS50848">
    <property type="entry name" value="START"/>
    <property type="match status" value="1"/>
</dbReference>
<dbReference type="InterPro" id="IPR023393">
    <property type="entry name" value="START-like_dom_sf"/>
</dbReference>
<dbReference type="Proteomes" id="UP000326939">
    <property type="component" value="Chromosome 6"/>
</dbReference>
<dbReference type="InterPro" id="IPR001849">
    <property type="entry name" value="PH_domain"/>
</dbReference>
<accession>A0A5N5MCM4</accession>
<dbReference type="SUPFAM" id="SSF55961">
    <property type="entry name" value="Bet v1-like"/>
    <property type="match status" value="1"/>
</dbReference>
<feature type="domain" description="START" evidence="2">
    <location>
        <begin position="265"/>
        <end position="350"/>
    </location>
</feature>